<protein>
    <submittedName>
        <fullName evidence="2">Death-on-curing family protein</fullName>
    </submittedName>
</protein>
<dbReference type="PATRIC" id="fig|1469144.10.peg.3080"/>
<name>A0A132MVQ3_9ACTN</name>
<dbReference type="InterPro" id="IPR003812">
    <property type="entry name" value="Fido"/>
</dbReference>
<sequence>MTIYLTPDEVQRIHDQEIGEEGLPGVDRGKLEAAVRRCQATVFGEDAFPTIQDKAAALFAGIIKNHPFADGNKRTAVLATYVFYALNGYTLVAEPGEIVALALATAQGYIDLDETRYEVALETIATRLAGWAQPIKFYDPALDEGDLG</sequence>
<comment type="caution">
    <text evidence="2">The sequence shown here is derived from an EMBL/GenBank/DDBJ whole genome shotgun (WGS) entry which is preliminary data.</text>
</comment>
<keyword evidence="3" id="KW-1185">Reference proteome</keyword>
<accession>A0A132MVQ3</accession>
<dbReference type="STRING" id="1469144.LI90_2848"/>
<gene>
    <name evidence="2" type="ORF">LI90_2848</name>
</gene>
<dbReference type="InterPro" id="IPR006440">
    <property type="entry name" value="Doc"/>
</dbReference>
<reference evidence="3" key="1">
    <citation type="submission" date="2015-04" db="EMBL/GenBank/DDBJ databases">
        <title>Physiological reanalysis, assessment of diazotrophy, and genome sequences of multiple isolates of Streptomyces thermoautotrophicus.</title>
        <authorList>
            <person name="MacKellar D.C."/>
            <person name="Lieber L."/>
            <person name="Norman J."/>
            <person name="Bolger A."/>
            <person name="Tobin C."/>
            <person name="Murray J.W."/>
            <person name="Chang R."/>
            <person name="Ford T."/>
            <person name="Nguyen P.Q."/>
            <person name="Woodward J."/>
            <person name="Permingeat H."/>
            <person name="Joshi N.S."/>
            <person name="Silver P.A."/>
            <person name="Usadel B."/>
            <person name="Rutherford A.W."/>
            <person name="Friesen M."/>
            <person name="Prell J."/>
        </authorList>
    </citation>
    <scope>NUCLEOTIDE SEQUENCE [LARGE SCALE GENOMIC DNA]</scope>
    <source>
        <strain evidence="3">H1</strain>
    </source>
</reference>
<dbReference type="EMBL" id="LAXD01000001">
    <property type="protein sequence ID" value="KWX01816.1"/>
    <property type="molecule type" value="Genomic_DNA"/>
</dbReference>
<dbReference type="RefSeq" id="WP_096059077.1">
    <property type="nucleotide sequence ID" value="NZ_LAXD01000001.1"/>
</dbReference>
<proteinExistence type="predicted"/>
<dbReference type="PROSITE" id="PS51459">
    <property type="entry name" value="FIDO"/>
    <property type="match status" value="1"/>
</dbReference>
<dbReference type="Proteomes" id="UP000070188">
    <property type="component" value="Unassembled WGS sequence"/>
</dbReference>
<dbReference type="Pfam" id="PF02661">
    <property type="entry name" value="Fic"/>
    <property type="match status" value="1"/>
</dbReference>
<dbReference type="OrthoDB" id="9802752at2"/>
<dbReference type="GO" id="GO:0016301">
    <property type="term" value="F:kinase activity"/>
    <property type="evidence" value="ECO:0007669"/>
    <property type="project" value="InterPro"/>
</dbReference>
<dbReference type="AlphaFoldDB" id="A0A132MVQ3"/>
<evidence type="ECO:0000259" key="1">
    <source>
        <dbReference type="PROSITE" id="PS51459"/>
    </source>
</evidence>
<dbReference type="NCBIfam" id="TIGR01550">
    <property type="entry name" value="DOC_P1"/>
    <property type="match status" value="1"/>
</dbReference>
<evidence type="ECO:0000313" key="2">
    <source>
        <dbReference type="EMBL" id="KWX01816.1"/>
    </source>
</evidence>
<feature type="domain" description="Fido" evidence="1">
    <location>
        <begin position="5"/>
        <end position="140"/>
    </location>
</feature>
<dbReference type="InterPro" id="IPR053737">
    <property type="entry name" value="Type_II_TA_Toxin"/>
</dbReference>
<dbReference type="SUPFAM" id="SSF140931">
    <property type="entry name" value="Fic-like"/>
    <property type="match status" value="1"/>
</dbReference>
<evidence type="ECO:0000313" key="3">
    <source>
        <dbReference type="Proteomes" id="UP000070188"/>
    </source>
</evidence>
<dbReference type="PANTHER" id="PTHR39426:SF1">
    <property type="entry name" value="HOMOLOGY TO DEATH-ON-CURING PROTEIN OF PHAGE P1"/>
    <property type="match status" value="1"/>
</dbReference>
<dbReference type="InterPro" id="IPR036597">
    <property type="entry name" value="Fido-like_dom_sf"/>
</dbReference>
<organism evidence="2 3">
    <name type="scientific">Carbonactinospora thermoautotrophica</name>
    <dbReference type="NCBI Taxonomy" id="1469144"/>
    <lineage>
        <taxon>Bacteria</taxon>
        <taxon>Bacillati</taxon>
        <taxon>Actinomycetota</taxon>
        <taxon>Actinomycetes</taxon>
        <taxon>Kitasatosporales</taxon>
        <taxon>Carbonactinosporaceae</taxon>
        <taxon>Carbonactinospora</taxon>
    </lineage>
</organism>
<dbReference type="Gene3D" id="1.20.120.1870">
    <property type="entry name" value="Fic/DOC protein, Fido domain"/>
    <property type="match status" value="1"/>
</dbReference>
<dbReference type="PANTHER" id="PTHR39426">
    <property type="entry name" value="HOMOLOGY TO DEATH-ON-CURING PROTEIN OF PHAGE P1"/>
    <property type="match status" value="1"/>
</dbReference>